<protein>
    <submittedName>
        <fullName evidence="1">Uncharacterized protein</fullName>
    </submittedName>
</protein>
<sequence length="62" mass="7159">MGPLKKKLSAEWLRDKVSTARTAKEKRIAVVMRTIRAWENISTECVIKSFEKAIPKERVVMV</sequence>
<evidence type="ECO:0000313" key="1">
    <source>
        <dbReference type="EMBL" id="KAG2855088.1"/>
    </source>
</evidence>
<name>A0A8T1JRQ5_9STRA</name>
<accession>A0A8T1JRQ5</accession>
<comment type="caution">
    <text evidence="1">The sequence shown here is derived from an EMBL/GenBank/DDBJ whole genome shotgun (WGS) entry which is preliminary data.</text>
</comment>
<reference evidence="1" key="1">
    <citation type="submission" date="2018-10" db="EMBL/GenBank/DDBJ databases">
        <title>Effector identification in a new, highly contiguous assembly of the strawberry crown rot pathogen Phytophthora cactorum.</title>
        <authorList>
            <person name="Armitage A.D."/>
            <person name="Nellist C.F."/>
            <person name="Bates H."/>
            <person name="Vickerstaff R.J."/>
            <person name="Harrison R.J."/>
        </authorList>
    </citation>
    <scope>NUCLEOTIDE SEQUENCE</scope>
    <source>
        <strain evidence="1">15-7</strain>
    </source>
</reference>
<evidence type="ECO:0000313" key="2">
    <source>
        <dbReference type="Proteomes" id="UP000735874"/>
    </source>
</evidence>
<dbReference type="EMBL" id="RCMG01000393">
    <property type="protein sequence ID" value="KAG2855088.1"/>
    <property type="molecule type" value="Genomic_DNA"/>
</dbReference>
<organism evidence="1 2">
    <name type="scientific">Phytophthora cactorum</name>
    <dbReference type="NCBI Taxonomy" id="29920"/>
    <lineage>
        <taxon>Eukaryota</taxon>
        <taxon>Sar</taxon>
        <taxon>Stramenopiles</taxon>
        <taxon>Oomycota</taxon>
        <taxon>Peronosporomycetes</taxon>
        <taxon>Peronosporales</taxon>
        <taxon>Peronosporaceae</taxon>
        <taxon>Phytophthora</taxon>
    </lineage>
</organism>
<dbReference type="AlphaFoldDB" id="A0A8T1JRQ5"/>
<proteinExistence type="predicted"/>
<dbReference type="Proteomes" id="UP000735874">
    <property type="component" value="Unassembled WGS sequence"/>
</dbReference>
<gene>
    <name evidence="1" type="ORF">PC113_g12747</name>
</gene>